<sequence>MIWKKYRRNDMKKYRVTIDLDTFEIVVSANNKAEAKRKAIEKLQRKKITSLIRKSWPDNKKEVYVDEE</sequence>
<proteinExistence type="predicted"/>
<dbReference type="EMBL" id="RAZM01000001">
    <property type="protein sequence ID" value="RLT81914.1"/>
    <property type="molecule type" value="Genomic_DNA"/>
</dbReference>
<dbReference type="Proteomes" id="UP000267159">
    <property type="component" value="Unassembled WGS sequence"/>
</dbReference>
<comment type="caution">
    <text evidence="1">The sequence shown here is derived from an EMBL/GenBank/DDBJ whole genome shotgun (WGS) entry which is preliminary data.</text>
</comment>
<dbReference type="AlphaFoldDB" id="A0A3L8AD72"/>
<reference evidence="1 2" key="1">
    <citation type="submission" date="2018-09" db="EMBL/GenBank/DDBJ databases">
        <title>Murine metabolic-syndrome-specific gut microbial biobank.</title>
        <authorList>
            <person name="Liu C."/>
        </authorList>
    </citation>
    <scope>NUCLEOTIDE SEQUENCE [LARGE SCALE GENOMIC DNA]</scope>
    <source>
        <strain evidence="1 2">0.1X-D8-26</strain>
    </source>
</reference>
<accession>A0A3L8AD72</accession>
<evidence type="ECO:0000313" key="2">
    <source>
        <dbReference type="Proteomes" id="UP000267159"/>
    </source>
</evidence>
<evidence type="ECO:0000313" key="1">
    <source>
        <dbReference type="EMBL" id="RLT81914.1"/>
    </source>
</evidence>
<gene>
    <name evidence="1" type="ORF">D7Y07_00670</name>
</gene>
<name>A0A3L8AD72_9BACE</name>
<protein>
    <submittedName>
        <fullName evidence="1">Uncharacterized protein</fullName>
    </submittedName>
</protein>
<organism evidence="1 2">
    <name type="scientific">Bacteroides acidifaciens</name>
    <dbReference type="NCBI Taxonomy" id="85831"/>
    <lineage>
        <taxon>Bacteria</taxon>
        <taxon>Pseudomonadati</taxon>
        <taxon>Bacteroidota</taxon>
        <taxon>Bacteroidia</taxon>
        <taxon>Bacteroidales</taxon>
        <taxon>Bacteroidaceae</taxon>
        <taxon>Bacteroides</taxon>
    </lineage>
</organism>